<feature type="compositionally biased region" description="Basic and acidic residues" evidence="1">
    <location>
        <begin position="264"/>
        <end position="273"/>
    </location>
</feature>
<dbReference type="Proteomes" id="UP000240883">
    <property type="component" value="Unassembled WGS sequence"/>
</dbReference>
<feature type="compositionally biased region" description="Polar residues" evidence="1">
    <location>
        <begin position="29"/>
        <end position="45"/>
    </location>
</feature>
<proteinExistence type="predicted"/>
<feature type="region of interest" description="Disordered" evidence="1">
    <location>
        <begin position="21"/>
        <end position="50"/>
    </location>
</feature>
<evidence type="ECO:0000313" key="2">
    <source>
        <dbReference type="EMBL" id="PSN65933.1"/>
    </source>
</evidence>
<feature type="region of interest" description="Disordered" evidence="1">
    <location>
        <begin position="264"/>
        <end position="303"/>
    </location>
</feature>
<name>A0A2T2NKH1_CORCC</name>
<evidence type="ECO:0000313" key="3">
    <source>
        <dbReference type="Proteomes" id="UP000240883"/>
    </source>
</evidence>
<feature type="region of interest" description="Disordered" evidence="1">
    <location>
        <begin position="107"/>
        <end position="170"/>
    </location>
</feature>
<dbReference type="EMBL" id="KZ678136">
    <property type="protein sequence ID" value="PSN65933.1"/>
    <property type="molecule type" value="Genomic_DNA"/>
</dbReference>
<dbReference type="AlphaFoldDB" id="A0A2T2NKH1"/>
<organism evidence="2 3">
    <name type="scientific">Corynespora cassiicola Philippines</name>
    <dbReference type="NCBI Taxonomy" id="1448308"/>
    <lineage>
        <taxon>Eukaryota</taxon>
        <taxon>Fungi</taxon>
        <taxon>Dikarya</taxon>
        <taxon>Ascomycota</taxon>
        <taxon>Pezizomycotina</taxon>
        <taxon>Dothideomycetes</taxon>
        <taxon>Pleosporomycetidae</taxon>
        <taxon>Pleosporales</taxon>
        <taxon>Corynesporascaceae</taxon>
        <taxon>Corynespora</taxon>
    </lineage>
</organism>
<feature type="region of interest" description="Disordered" evidence="1">
    <location>
        <begin position="62"/>
        <end position="87"/>
    </location>
</feature>
<feature type="compositionally biased region" description="Basic and acidic residues" evidence="1">
    <location>
        <begin position="291"/>
        <end position="300"/>
    </location>
</feature>
<accession>A0A2T2NKH1</accession>
<protein>
    <submittedName>
        <fullName evidence="2">Uncharacterized protein</fullName>
    </submittedName>
</protein>
<reference evidence="2 3" key="1">
    <citation type="journal article" date="2018" name="Front. Microbiol.">
        <title>Genome-Wide Analysis of Corynespora cassiicola Leaf Fall Disease Putative Effectors.</title>
        <authorList>
            <person name="Lopez D."/>
            <person name="Ribeiro S."/>
            <person name="Label P."/>
            <person name="Fumanal B."/>
            <person name="Venisse J.S."/>
            <person name="Kohler A."/>
            <person name="de Oliveira R.R."/>
            <person name="Labutti K."/>
            <person name="Lipzen A."/>
            <person name="Lail K."/>
            <person name="Bauer D."/>
            <person name="Ohm R.A."/>
            <person name="Barry K.W."/>
            <person name="Spatafora J."/>
            <person name="Grigoriev I.V."/>
            <person name="Martin F.M."/>
            <person name="Pujade-Renaud V."/>
        </authorList>
    </citation>
    <scope>NUCLEOTIDE SEQUENCE [LARGE SCALE GENOMIC DNA]</scope>
    <source>
        <strain evidence="2 3">Philippines</strain>
    </source>
</reference>
<keyword evidence="3" id="KW-1185">Reference proteome</keyword>
<feature type="compositionally biased region" description="Basic and acidic residues" evidence="1">
    <location>
        <begin position="126"/>
        <end position="139"/>
    </location>
</feature>
<feature type="compositionally biased region" description="Basic residues" evidence="1">
    <location>
        <begin position="279"/>
        <end position="290"/>
    </location>
</feature>
<sequence>MSDYHFHPHTWASCLFPTAASPHPKKKANNPSLLASIPSPKQTPLSAPYSVPPSIPVLPKKNPQEIDFASPNPILHPRPYATSPALSPALAPEIPQARTTYRTLLPNTHSRPVDRVPPSSPIHAPPDSRPDRTRRKEVPPNEESTTNANANAQPTLPTRPPSRSPPTIRRLTSTRVCYPPTARTKAKKYRPPSIYLLVTIDVSAVVHGLPCPARATPLPPISFRDQPTCGPGLCFYLQRMLRNATAGQTAFWPTGCWALDVRQQREDGTDRTGQDGTRARARASSRRVPHPGREGREQGGRAEWAGGGTRVWLAWGWRGDGRWMMG</sequence>
<feature type="compositionally biased region" description="Low complexity" evidence="1">
    <location>
        <begin position="147"/>
        <end position="156"/>
    </location>
</feature>
<gene>
    <name evidence="2" type="ORF">BS50DRAFT_621712</name>
</gene>
<evidence type="ECO:0000256" key="1">
    <source>
        <dbReference type="SAM" id="MobiDB-lite"/>
    </source>
</evidence>